<accession>A0A5B9FUH7</accession>
<feature type="region of interest" description="Disordered" evidence="1">
    <location>
        <begin position="1"/>
        <end position="64"/>
    </location>
</feature>
<dbReference type="EMBL" id="CP042831">
    <property type="protein sequence ID" value="QEE50544.1"/>
    <property type="molecule type" value="Genomic_DNA"/>
</dbReference>
<dbReference type="RefSeq" id="WP_147584007.1">
    <property type="nucleotide sequence ID" value="NZ_CP042831.1"/>
</dbReference>
<evidence type="ECO:0000313" key="3">
    <source>
        <dbReference type="Proteomes" id="UP000321222"/>
    </source>
</evidence>
<feature type="compositionally biased region" description="Basic and acidic residues" evidence="1">
    <location>
        <begin position="1"/>
        <end position="13"/>
    </location>
</feature>
<reference evidence="2 3" key="1">
    <citation type="submission" date="2019-08" db="EMBL/GenBank/DDBJ databases">
        <title>Flavobacterium alkalisoli sp. nov., isolated from rhizosphere soil of Suaeda salsa.</title>
        <authorList>
            <person name="Sun J.-Q."/>
            <person name="Xu L."/>
        </authorList>
    </citation>
    <scope>NUCLEOTIDE SEQUENCE [LARGE SCALE GENOMIC DNA]</scope>
    <source>
        <strain evidence="2 3">XS-5</strain>
    </source>
</reference>
<sequence length="64" mass="7390">MENQNIHHDKDPLPKNMVPNQNPKPVPQKDRQKSLGSLDNKDDVKRDSKLEKSDVKADRKSDNK</sequence>
<dbReference type="OrthoDB" id="9864010at2"/>
<evidence type="ECO:0000313" key="2">
    <source>
        <dbReference type="EMBL" id="QEE50544.1"/>
    </source>
</evidence>
<dbReference type="KEGG" id="fak:FUA48_13465"/>
<gene>
    <name evidence="2" type="ORF">FUA48_13465</name>
</gene>
<organism evidence="2 3">
    <name type="scientific">Flavobacterium alkalisoli</name>
    <dbReference type="NCBI Taxonomy" id="2602769"/>
    <lineage>
        <taxon>Bacteria</taxon>
        <taxon>Pseudomonadati</taxon>
        <taxon>Bacteroidota</taxon>
        <taxon>Flavobacteriia</taxon>
        <taxon>Flavobacteriales</taxon>
        <taxon>Flavobacteriaceae</taxon>
        <taxon>Flavobacterium</taxon>
    </lineage>
</organism>
<evidence type="ECO:0000256" key="1">
    <source>
        <dbReference type="SAM" id="MobiDB-lite"/>
    </source>
</evidence>
<protein>
    <submittedName>
        <fullName evidence="2">Uncharacterized protein</fullName>
    </submittedName>
</protein>
<name>A0A5B9FUH7_9FLAO</name>
<keyword evidence="3" id="KW-1185">Reference proteome</keyword>
<dbReference type="Proteomes" id="UP000321222">
    <property type="component" value="Chromosome"/>
</dbReference>
<proteinExistence type="predicted"/>
<dbReference type="AlphaFoldDB" id="A0A5B9FUH7"/>
<feature type="compositionally biased region" description="Basic and acidic residues" evidence="1">
    <location>
        <begin position="27"/>
        <end position="64"/>
    </location>
</feature>